<feature type="domain" description="GST C-terminal" evidence="8">
    <location>
        <begin position="88"/>
        <end position="207"/>
    </location>
</feature>
<dbReference type="FunFam" id="1.20.1050.10:FF:000101">
    <property type="entry name" value="Glutathione S-transferase Mu 4"/>
    <property type="match status" value="1"/>
</dbReference>
<dbReference type="Pfam" id="PF14497">
    <property type="entry name" value="GST_C_3"/>
    <property type="match status" value="1"/>
</dbReference>
<protein>
    <recommendedName>
        <fullName evidence="4">glutathione transferase</fullName>
        <ecNumber evidence="4">2.5.1.18</ecNumber>
    </recommendedName>
</protein>
<evidence type="ECO:0000256" key="5">
    <source>
        <dbReference type="ARBA" id="ARBA00022679"/>
    </source>
</evidence>
<dbReference type="PANTHER" id="PTHR11571">
    <property type="entry name" value="GLUTATHIONE S-TRANSFERASE"/>
    <property type="match status" value="1"/>
</dbReference>
<keyword evidence="5 9" id="KW-0808">Transferase</keyword>
<dbReference type="InterPro" id="IPR004045">
    <property type="entry name" value="Glutathione_S-Trfase_N"/>
</dbReference>
<dbReference type="EC" id="2.5.1.18" evidence="4"/>
<evidence type="ECO:0000256" key="1">
    <source>
        <dbReference type="ARBA" id="ARBA00003701"/>
    </source>
</evidence>
<comment type="function">
    <text evidence="1">Conjugation of reduced glutathione to a wide number of exogenous and endogenous hydrophobic electrophiles.</text>
</comment>
<dbReference type="InterPro" id="IPR050213">
    <property type="entry name" value="GST_superfamily"/>
</dbReference>
<dbReference type="Gene3D" id="1.20.1050.130">
    <property type="match status" value="1"/>
</dbReference>
<comment type="catalytic activity">
    <reaction evidence="6">
        <text>RX + glutathione = an S-substituted glutathione + a halide anion + H(+)</text>
        <dbReference type="Rhea" id="RHEA:16437"/>
        <dbReference type="ChEBI" id="CHEBI:15378"/>
        <dbReference type="ChEBI" id="CHEBI:16042"/>
        <dbReference type="ChEBI" id="CHEBI:17792"/>
        <dbReference type="ChEBI" id="CHEBI:57925"/>
        <dbReference type="ChEBI" id="CHEBI:90779"/>
        <dbReference type="EC" id="2.5.1.18"/>
    </reaction>
</comment>
<evidence type="ECO:0000256" key="3">
    <source>
        <dbReference type="ARBA" id="ARBA00011738"/>
    </source>
</evidence>
<dbReference type="InterPro" id="IPR036282">
    <property type="entry name" value="Glutathione-S-Trfase_C_sf"/>
</dbReference>
<proteinExistence type="inferred from homology"/>
<dbReference type="OrthoDB" id="4951845at2759"/>
<feature type="domain" description="GST N-terminal" evidence="7">
    <location>
        <begin position="1"/>
        <end position="86"/>
    </location>
</feature>
<dbReference type="SUPFAM" id="SSF52833">
    <property type="entry name" value="Thioredoxin-like"/>
    <property type="match status" value="1"/>
</dbReference>
<dbReference type="SFLD" id="SFLDG00363">
    <property type="entry name" value="AMPS_(cytGST):_Alpha-__Mu-__Pi"/>
    <property type="match status" value="1"/>
</dbReference>
<dbReference type="SFLD" id="SFLDS00019">
    <property type="entry name" value="Glutathione_Transferase_(cytos"/>
    <property type="match status" value="1"/>
</dbReference>
<dbReference type="InterPro" id="IPR010987">
    <property type="entry name" value="Glutathione-S-Trfase_C-like"/>
</dbReference>
<evidence type="ECO:0000313" key="9">
    <source>
        <dbReference type="EMBL" id="KAF0290739.1"/>
    </source>
</evidence>
<evidence type="ECO:0000256" key="2">
    <source>
        <dbReference type="ARBA" id="ARBA00005861"/>
    </source>
</evidence>
<sequence length="218" mass="24994">MATVFGYWAIKGLGQPCRLLLELAGEEYQDNRFDQLRAEDVWIQEKAKNPHGLPFPNLPYYVDGDQKLTQSSAIVRHLGRKHNMAANNDAEASQLDMLEGVVIDVRTWFFDLCYQTEEGFKAGLPEAVQRSTTYCQQLNAYLGSKPWFLGDRITYVDVMAYDMLTNWRELEPKVLDGSDNLKQLVDRFEALPNIKKYMESDRFIKTINAHMAVFGAAK</sequence>
<dbReference type="GO" id="GO:0042178">
    <property type="term" value="P:xenobiotic catabolic process"/>
    <property type="evidence" value="ECO:0007669"/>
    <property type="project" value="UniProtKB-ARBA"/>
</dbReference>
<evidence type="ECO:0000259" key="8">
    <source>
        <dbReference type="PROSITE" id="PS50405"/>
    </source>
</evidence>
<dbReference type="InterPro" id="IPR004046">
    <property type="entry name" value="GST_C"/>
</dbReference>
<dbReference type="Proteomes" id="UP000440578">
    <property type="component" value="Unassembled WGS sequence"/>
</dbReference>
<dbReference type="PANTHER" id="PTHR11571:SF222">
    <property type="entry name" value="GLUTATHIONE TRANSFERASE"/>
    <property type="match status" value="1"/>
</dbReference>
<accession>A0A6A4VC75</accession>
<name>A0A6A4VC75_AMPAM</name>
<comment type="subunit">
    <text evidence="3">Homodimer.</text>
</comment>
<evidence type="ECO:0000259" key="7">
    <source>
        <dbReference type="PROSITE" id="PS50404"/>
    </source>
</evidence>
<keyword evidence="10" id="KW-1185">Reference proteome</keyword>
<evidence type="ECO:0000313" key="10">
    <source>
        <dbReference type="Proteomes" id="UP000440578"/>
    </source>
</evidence>
<organism evidence="9 10">
    <name type="scientific">Amphibalanus amphitrite</name>
    <name type="common">Striped barnacle</name>
    <name type="synonym">Balanus amphitrite</name>
    <dbReference type="NCBI Taxonomy" id="1232801"/>
    <lineage>
        <taxon>Eukaryota</taxon>
        <taxon>Metazoa</taxon>
        <taxon>Ecdysozoa</taxon>
        <taxon>Arthropoda</taxon>
        <taxon>Crustacea</taxon>
        <taxon>Multicrustacea</taxon>
        <taxon>Cirripedia</taxon>
        <taxon>Thoracica</taxon>
        <taxon>Thoracicalcarea</taxon>
        <taxon>Balanomorpha</taxon>
        <taxon>Balanoidea</taxon>
        <taxon>Balanidae</taxon>
        <taxon>Amphibalaninae</taxon>
        <taxon>Amphibalanus</taxon>
    </lineage>
</organism>
<dbReference type="EMBL" id="VIIS01001931">
    <property type="protein sequence ID" value="KAF0290739.1"/>
    <property type="molecule type" value="Genomic_DNA"/>
</dbReference>
<dbReference type="InterPro" id="IPR036249">
    <property type="entry name" value="Thioredoxin-like_sf"/>
</dbReference>
<dbReference type="GO" id="GO:0006749">
    <property type="term" value="P:glutathione metabolic process"/>
    <property type="evidence" value="ECO:0007669"/>
    <property type="project" value="TreeGrafter"/>
</dbReference>
<evidence type="ECO:0000256" key="4">
    <source>
        <dbReference type="ARBA" id="ARBA00012452"/>
    </source>
</evidence>
<reference evidence="9 10" key="1">
    <citation type="submission" date="2019-07" db="EMBL/GenBank/DDBJ databases">
        <title>Draft genome assembly of a fouling barnacle, Amphibalanus amphitrite (Darwin, 1854): The first reference genome for Thecostraca.</title>
        <authorList>
            <person name="Kim W."/>
        </authorList>
    </citation>
    <scope>NUCLEOTIDE SEQUENCE [LARGE SCALE GENOMIC DNA]</scope>
    <source>
        <strain evidence="9">SNU_AA5</strain>
        <tissue evidence="9">Soma without cirri and trophi</tissue>
    </source>
</reference>
<comment type="similarity">
    <text evidence="2">Belongs to the GST superfamily. Mu family.</text>
</comment>
<dbReference type="GO" id="GO:0004364">
    <property type="term" value="F:glutathione transferase activity"/>
    <property type="evidence" value="ECO:0007669"/>
    <property type="project" value="UniProtKB-EC"/>
</dbReference>
<dbReference type="InterPro" id="IPR040079">
    <property type="entry name" value="Glutathione_S-Trfase"/>
</dbReference>
<dbReference type="SFLD" id="SFLDG01205">
    <property type="entry name" value="AMPS.1"/>
    <property type="match status" value="1"/>
</dbReference>
<dbReference type="Pfam" id="PF02798">
    <property type="entry name" value="GST_N"/>
    <property type="match status" value="1"/>
</dbReference>
<gene>
    <name evidence="9" type="primary">Gstm1</name>
    <name evidence="9" type="ORF">FJT64_001184</name>
</gene>
<dbReference type="SUPFAM" id="SSF47616">
    <property type="entry name" value="GST C-terminal domain-like"/>
    <property type="match status" value="1"/>
</dbReference>
<evidence type="ECO:0000256" key="6">
    <source>
        <dbReference type="ARBA" id="ARBA00047960"/>
    </source>
</evidence>
<dbReference type="PROSITE" id="PS50404">
    <property type="entry name" value="GST_NTER"/>
    <property type="match status" value="1"/>
</dbReference>
<dbReference type="PROSITE" id="PS50405">
    <property type="entry name" value="GST_CTER"/>
    <property type="match status" value="1"/>
</dbReference>
<comment type="caution">
    <text evidence="9">The sequence shown here is derived from an EMBL/GenBank/DDBJ whole genome shotgun (WGS) entry which is preliminary data.</text>
</comment>
<dbReference type="AlphaFoldDB" id="A0A6A4VC75"/>